<feature type="coiled-coil region" evidence="1">
    <location>
        <begin position="131"/>
        <end position="193"/>
    </location>
</feature>
<keyword evidence="1" id="KW-0175">Coiled coil</keyword>
<dbReference type="InParanoid" id="A0A3Q0FU41"/>
<feature type="domain" description="C-type lectin" evidence="2">
    <location>
        <begin position="213"/>
        <end position="319"/>
    </location>
</feature>
<dbReference type="GO" id="GO:0004888">
    <property type="term" value="F:transmembrane signaling receptor activity"/>
    <property type="evidence" value="ECO:0007669"/>
    <property type="project" value="InterPro"/>
</dbReference>
<keyword evidence="3" id="KW-1185">Reference proteome</keyword>
<dbReference type="PROSITE" id="PS50041">
    <property type="entry name" value="C_TYPE_LECTIN_2"/>
    <property type="match status" value="1"/>
</dbReference>
<dbReference type="InterPro" id="IPR039689">
    <property type="entry name" value="CD72"/>
</dbReference>
<dbReference type="SUPFAM" id="SSF56436">
    <property type="entry name" value="C-type lectin-like"/>
    <property type="match status" value="1"/>
</dbReference>
<evidence type="ECO:0000256" key="1">
    <source>
        <dbReference type="SAM" id="Coils"/>
    </source>
</evidence>
<name>A0A3Q0FU41_ALLSI</name>
<dbReference type="Gene3D" id="3.10.100.10">
    <property type="entry name" value="Mannose-Binding Protein A, subunit A"/>
    <property type="match status" value="1"/>
</dbReference>
<dbReference type="RefSeq" id="XP_025050859.1">
    <property type="nucleotide sequence ID" value="XM_025195074.1"/>
</dbReference>
<dbReference type="PANTHER" id="PTHR15028:SF6">
    <property type="entry name" value="B-CELL DIFFERENTIATION ANTIGEN CD72"/>
    <property type="match status" value="1"/>
</dbReference>
<dbReference type="InterPro" id="IPR016187">
    <property type="entry name" value="CTDL_fold"/>
</dbReference>
<reference evidence="4" key="1">
    <citation type="submission" date="2025-08" db="UniProtKB">
        <authorList>
            <consortium name="RefSeq"/>
        </authorList>
    </citation>
    <scope>IDENTIFICATION</scope>
</reference>
<dbReference type="Pfam" id="PF00059">
    <property type="entry name" value="Lectin_C"/>
    <property type="match status" value="1"/>
</dbReference>
<accession>A0A3Q0FU41</accession>
<dbReference type="KEGG" id="asn:106723237"/>
<evidence type="ECO:0000313" key="3">
    <source>
        <dbReference type="Proteomes" id="UP000189705"/>
    </source>
</evidence>
<dbReference type="InterPro" id="IPR016186">
    <property type="entry name" value="C-type_lectin-like/link_sf"/>
</dbReference>
<dbReference type="InterPro" id="IPR001304">
    <property type="entry name" value="C-type_lectin-like"/>
</dbReference>
<dbReference type="GeneID" id="106723237"/>
<dbReference type="SMART" id="SM00034">
    <property type="entry name" value="CLECT"/>
    <property type="match status" value="1"/>
</dbReference>
<sequence length="338" mass="38243">MGESVTYADLRFSKAPQGWSMTPRVQVSAPPVPDEADDTYENLQLGPVGEGPAGHGAQRHREPLWRAQPLSLGLLAACLVLLTTTIALGVCYWQEGQQLQQASHAHTTEREGLLQQVGTQEKRLGQTGAALALAHDQLKKVRVELAQARQDMNHRQEELQKSRAELLETRVQLKLAQEQAHNLQQQLDKAVRAQASMWPSQVTDCCPEAWVLYGGKCLFLSKQKKTWDQSKQECQRIKSRLLIPRDWDHTAMESFLGHTDIPYWIGLKKTWDSKTFVQKWQWEDGTTYRRPESTKTYGIYGIIKGSSIEITARHTENRWICEQSTSCPQGATRMNSGP</sequence>
<dbReference type="PANTHER" id="PTHR15028">
    <property type="entry name" value="CD72-RELATED"/>
    <property type="match status" value="1"/>
</dbReference>
<dbReference type="STRING" id="38654.A0A3Q0FU41"/>
<evidence type="ECO:0000259" key="2">
    <source>
        <dbReference type="PROSITE" id="PS50041"/>
    </source>
</evidence>
<dbReference type="GO" id="GO:0005886">
    <property type="term" value="C:plasma membrane"/>
    <property type="evidence" value="ECO:0007669"/>
    <property type="project" value="InterPro"/>
</dbReference>
<gene>
    <name evidence="4" type="primary">LOC106723237</name>
</gene>
<protein>
    <submittedName>
        <fullName evidence="4">B-cell differentiation antigen CD72-like</fullName>
    </submittedName>
</protein>
<organism evidence="3 4">
    <name type="scientific">Alligator sinensis</name>
    <name type="common">Chinese alligator</name>
    <dbReference type="NCBI Taxonomy" id="38654"/>
    <lineage>
        <taxon>Eukaryota</taxon>
        <taxon>Metazoa</taxon>
        <taxon>Chordata</taxon>
        <taxon>Craniata</taxon>
        <taxon>Vertebrata</taxon>
        <taxon>Euteleostomi</taxon>
        <taxon>Archelosauria</taxon>
        <taxon>Archosauria</taxon>
        <taxon>Crocodylia</taxon>
        <taxon>Alligatoridae</taxon>
        <taxon>Alligatorinae</taxon>
        <taxon>Alligator</taxon>
    </lineage>
</organism>
<evidence type="ECO:0000313" key="4">
    <source>
        <dbReference type="RefSeq" id="XP_025050859.1"/>
    </source>
</evidence>
<dbReference type="Proteomes" id="UP000189705">
    <property type="component" value="Unplaced"/>
</dbReference>
<dbReference type="AlphaFoldDB" id="A0A3Q0FU41"/>
<proteinExistence type="predicted"/>